<keyword evidence="2" id="KW-0472">Membrane</keyword>
<evidence type="ECO:0000256" key="2">
    <source>
        <dbReference type="SAM" id="Phobius"/>
    </source>
</evidence>
<dbReference type="Proteomes" id="UP000664534">
    <property type="component" value="Unassembled WGS sequence"/>
</dbReference>
<feature type="transmembrane region" description="Helical" evidence="2">
    <location>
        <begin position="201"/>
        <end position="221"/>
    </location>
</feature>
<gene>
    <name evidence="4" type="ORF">IMSHALPRED_000112</name>
</gene>
<feature type="compositionally biased region" description="Polar residues" evidence="1">
    <location>
        <begin position="178"/>
        <end position="194"/>
    </location>
</feature>
<feature type="signal peptide" evidence="3">
    <location>
        <begin position="1"/>
        <end position="23"/>
    </location>
</feature>
<comment type="caution">
    <text evidence="4">The sequence shown here is derived from an EMBL/GenBank/DDBJ whole genome shotgun (WGS) entry which is preliminary data.</text>
</comment>
<feature type="region of interest" description="Disordered" evidence="1">
    <location>
        <begin position="169"/>
        <end position="194"/>
    </location>
</feature>
<evidence type="ECO:0000313" key="5">
    <source>
        <dbReference type="Proteomes" id="UP000664534"/>
    </source>
</evidence>
<protein>
    <recommendedName>
        <fullName evidence="6">Mid2 domain-containing protein</fullName>
    </recommendedName>
</protein>
<evidence type="ECO:0008006" key="6">
    <source>
        <dbReference type="Google" id="ProtNLM"/>
    </source>
</evidence>
<dbReference type="AlphaFoldDB" id="A0A8H3I5Z3"/>
<proteinExistence type="predicted"/>
<feature type="chain" id="PRO_5034379718" description="Mid2 domain-containing protein" evidence="3">
    <location>
        <begin position="24"/>
        <end position="254"/>
    </location>
</feature>
<reference evidence="4" key="1">
    <citation type="submission" date="2021-03" db="EMBL/GenBank/DDBJ databases">
        <authorList>
            <person name="Tagirdzhanova G."/>
        </authorList>
    </citation>
    <scope>NUCLEOTIDE SEQUENCE</scope>
</reference>
<accession>A0A8H3I5Z3</accession>
<evidence type="ECO:0000256" key="1">
    <source>
        <dbReference type="SAM" id="MobiDB-lite"/>
    </source>
</evidence>
<keyword evidence="2" id="KW-0812">Transmembrane</keyword>
<dbReference type="EMBL" id="CAJPDT010000001">
    <property type="protein sequence ID" value="CAF9904580.1"/>
    <property type="molecule type" value="Genomic_DNA"/>
</dbReference>
<name>A0A8H3I5Z3_9LECA</name>
<dbReference type="OrthoDB" id="5429340at2759"/>
<sequence>MLSLSTRLDHILYLSFLISTTCAQGKIAQYLDFSCQNPSSIEPTLSLPLNTCLVTSGAQGVVVQLLPTCLTANVSATLQLYKDPSCALSVSAANLYDDQSCLATTISFGSVMFICGTVGGGHSNATRTTTVTAISVLVPVAKATEVTTTSTSGDLSSQTATDLNELVTSATAASSASNPPQTNRAIPDENSSSGLSQRDEIILGIGIPVGSLLVALLAWLWPKPWNRRESEGQQNDYQMLHYTVVHHMPHWHRG</sequence>
<keyword evidence="5" id="KW-1185">Reference proteome</keyword>
<evidence type="ECO:0000256" key="3">
    <source>
        <dbReference type="SAM" id="SignalP"/>
    </source>
</evidence>
<organism evidence="4 5">
    <name type="scientific">Imshaugia aleurites</name>
    <dbReference type="NCBI Taxonomy" id="172621"/>
    <lineage>
        <taxon>Eukaryota</taxon>
        <taxon>Fungi</taxon>
        <taxon>Dikarya</taxon>
        <taxon>Ascomycota</taxon>
        <taxon>Pezizomycotina</taxon>
        <taxon>Lecanoromycetes</taxon>
        <taxon>OSLEUM clade</taxon>
        <taxon>Lecanoromycetidae</taxon>
        <taxon>Lecanorales</taxon>
        <taxon>Lecanorineae</taxon>
        <taxon>Parmeliaceae</taxon>
        <taxon>Imshaugia</taxon>
    </lineage>
</organism>
<keyword evidence="3" id="KW-0732">Signal</keyword>
<keyword evidence="2" id="KW-1133">Transmembrane helix</keyword>
<evidence type="ECO:0000313" key="4">
    <source>
        <dbReference type="EMBL" id="CAF9904580.1"/>
    </source>
</evidence>